<dbReference type="GO" id="GO:0016020">
    <property type="term" value="C:membrane"/>
    <property type="evidence" value="ECO:0007669"/>
    <property type="project" value="InterPro"/>
</dbReference>
<feature type="region of interest" description="Disordered" evidence="1">
    <location>
        <begin position="1"/>
        <end position="22"/>
    </location>
</feature>
<dbReference type="PANTHER" id="PTHR35335">
    <property type="entry name" value="UPF0716 PROTEIN FXSA"/>
    <property type="match status" value="1"/>
</dbReference>
<feature type="transmembrane region" description="Helical" evidence="2">
    <location>
        <begin position="29"/>
        <end position="50"/>
    </location>
</feature>
<evidence type="ECO:0008006" key="5">
    <source>
        <dbReference type="Google" id="ProtNLM"/>
    </source>
</evidence>
<dbReference type="RefSeq" id="WP_094451015.1">
    <property type="nucleotide sequence ID" value="NZ_NMVI01000018.1"/>
</dbReference>
<sequence>MSSSLPGPEAAPSGAASGRPRTASSRPSGFGLVPILVFFLPVIELILLVWGTVEFGLWVGLYVLVAVVLGITIARLAGHGAFEELRTAMAERREPQGATLSRKSLAVVAGILIAIPGPVTDVAGLVMLLPGVRPWIGRQFSRWAQKKADASGMTGVRMRTTQRHTVVEGSVEPDAGTDQSTQEDRGSEDGDPTIIRGEVED</sequence>
<dbReference type="PANTHER" id="PTHR35335:SF1">
    <property type="entry name" value="UPF0716 PROTEIN FXSA"/>
    <property type="match status" value="1"/>
</dbReference>
<feature type="transmembrane region" description="Helical" evidence="2">
    <location>
        <begin position="56"/>
        <end position="77"/>
    </location>
</feature>
<evidence type="ECO:0000313" key="3">
    <source>
        <dbReference type="EMBL" id="OYN86447.1"/>
    </source>
</evidence>
<proteinExistence type="predicted"/>
<accession>A0A255E4C9</accession>
<name>A0A255E4C9_9ACTN</name>
<feature type="region of interest" description="Disordered" evidence="1">
    <location>
        <begin position="163"/>
        <end position="201"/>
    </location>
</feature>
<feature type="compositionally biased region" description="Low complexity" evidence="1">
    <location>
        <begin position="1"/>
        <end position="20"/>
    </location>
</feature>
<dbReference type="EMBL" id="NMVI01000018">
    <property type="protein sequence ID" value="OYN86447.1"/>
    <property type="molecule type" value="Genomic_DNA"/>
</dbReference>
<dbReference type="Pfam" id="PF04186">
    <property type="entry name" value="FxsA"/>
    <property type="match status" value="1"/>
</dbReference>
<reference evidence="3 4" key="1">
    <citation type="submission" date="2017-07" db="EMBL/GenBank/DDBJ databases">
        <title>Draft whole genome sequences of clinical Proprionibacteriaceae strains.</title>
        <authorList>
            <person name="Bernier A.-M."/>
            <person name="Bernard K."/>
            <person name="Domingo M.-C."/>
        </authorList>
    </citation>
    <scope>NUCLEOTIDE SEQUENCE [LARGE SCALE GENOMIC DNA]</scope>
    <source>
        <strain evidence="3 4">NML 160184</strain>
    </source>
</reference>
<evidence type="ECO:0000313" key="4">
    <source>
        <dbReference type="Proteomes" id="UP000216533"/>
    </source>
</evidence>
<dbReference type="Proteomes" id="UP000216533">
    <property type="component" value="Unassembled WGS sequence"/>
</dbReference>
<gene>
    <name evidence="3" type="ORF">CGZ92_08850</name>
</gene>
<dbReference type="InterPro" id="IPR007313">
    <property type="entry name" value="FxsA"/>
</dbReference>
<evidence type="ECO:0000256" key="1">
    <source>
        <dbReference type="SAM" id="MobiDB-lite"/>
    </source>
</evidence>
<dbReference type="NCBIfam" id="NF008528">
    <property type="entry name" value="PRK11463.1-2"/>
    <property type="match status" value="1"/>
</dbReference>
<organism evidence="3 4">
    <name type="scientific">Parenemella sanctibonifatiensis</name>
    <dbReference type="NCBI Taxonomy" id="2016505"/>
    <lineage>
        <taxon>Bacteria</taxon>
        <taxon>Bacillati</taxon>
        <taxon>Actinomycetota</taxon>
        <taxon>Actinomycetes</taxon>
        <taxon>Propionibacteriales</taxon>
        <taxon>Propionibacteriaceae</taxon>
        <taxon>Parenemella</taxon>
    </lineage>
</organism>
<evidence type="ECO:0000256" key="2">
    <source>
        <dbReference type="SAM" id="Phobius"/>
    </source>
</evidence>
<keyword evidence="2" id="KW-1133">Transmembrane helix</keyword>
<comment type="caution">
    <text evidence="3">The sequence shown here is derived from an EMBL/GenBank/DDBJ whole genome shotgun (WGS) entry which is preliminary data.</text>
</comment>
<keyword evidence="2" id="KW-0472">Membrane</keyword>
<protein>
    <recommendedName>
        <fullName evidence="5">FxsA family protein</fullName>
    </recommendedName>
</protein>
<dbReference type="AlphaFoldDB" id="A0A255E4C9"/>
<keyword evidence="2" id="KW-0812">Transmembrane</keyword>